<accession>A0A6M4MGZ2</accession>
<dbReference type="EMBL" id="CP052766">
    <property type="protein sequence ID" value="QJR82178.1"/>
    <property type="molecule type" value="Genomic_DNA"/>
</dbReference>
<reference evidence="3" key="1">
    <citation type="submission" date="2014-12" db="EMBL/GenBank/DDBJ databases">
        <title>Complete genome sequence of a multi-drug resistant Klebsiella pneumoniae.</title>
        <authorList>
            <person name="Hua X."/>
            <person name="Chen Q."/>
            <person name="Li X."/>
            <person name="Feng Y."/>
            <person name="Ruan Z."/>
            <person name="Yu Y."/>
        </authorList>
    </citation>
    <scope>NUCLEOTIDE SEQUENCE [LARGE SCALE GENOMIC DNA]</scope>
    <source>
        <strain evidence="3">5.12</strain>
    </source>
</reference>
<dbReference type="PANTHER" id="PTHR47062">
    <property type="match status" value="1"/>
</dbReference>
<protein>
    <recommendedName>
        <fullName evidence="4">Hsp20 family protein</fullName>
    </recommendedName>
</protein>
<dbReference type="Proteomes" id="UP000219285">
    <property type="component" value="Chromosome"/>
</dbReference>
<organism evidence="2 3">
    <name type="scientific">Alteromonas pelagimontana</name>
    <dbReference type="NCBI Taxonomy" id="1858656"/>
    <lineage>
        <taxon>Bacteria</taxon>
        <taxon>Pseudomonadati</taxon>
        <taxon>Pseudomonadota</taxon>
        <taxon>Gammaproteobacteria</taxon>
        <taxon>Alteromonadales</taxon>
        <taxon>Alteromonadaceae</taxon>
        <taxon>Alteromonas/Salinimonas group</taxon>
        <taxon>Alteromonas</taxon>
    </lineage>
</organism>
<dbReference type="RefSeq" id="WP_075609828.1">
    <property type="nucleotide sequence ID" value="NZ_CP052766.1"/>
</dbReference>
<dbReference type="PANTHER" id="PTHR47062:SF1">
    <property type="entry name" value="SMALL HEAT SHOCK PROTEIN IBPA"/>
    <property type="match status" value="1"/>
</dbReference>
<dbReference type="AlphaFoldDB" id="A0A6M4MGZ2"/>
<dbReference type="SUPFAM" id="SSF49764">
    <property type="entry name" value="HSP20-like chaperones"/>
    <property type="match status" value="1"/>
</dbReference>
<gene>
    <name evidence="2" type="ORF">CA267_016175</name>
</gene>
<evidence type="ECO:0000256" key="1">
    <source>
        <dbReference type="SAM" id="MobiDB-lite"/>
    </source>
</evidence>
<evidence type="ECO:0000313" key="3">
    <source>
        <dbReference type="Proteomes" id="UP000219285"/>
    </source>
</evidence>
<feature type="region of interest" description="Disordered" evidence="1">
    <location>
        <begin position="1"/>
        <end position="20"/>
    </location>
</feature>
<reference evidence="2 3" key="2">
    <citation type="submission" date="2020-04" db="EMBL/GenBank/DDBJ databases">
        <title>Complete genome sequence of Alteromonas pelagimontana 5.12T.</title>
        <authorList>
            <person name="Sinha R.K."/>
            <person name="Krishnan K.P."/>
            <person name="Kurian J.P."/>
        </authorList>
    </citation>
    <scope>NUCLEOTIDE SEQUENCE [LARGE SCALE GENOMIC DNA]</scope>
    <source>
        <strain evidence="2 3">5.12</strain>
    </source>
</reference>
<dbReference type="KEGG" id="apel:CA267_016175"/>
<dbReference type="InterPro" id="IPR008978">
    <property type="entry name" value="HSP20-like_chaperone"/>
</dbReference>
<name>A0A6M4MGZ2_9ALTE</name>
<sequence>MTSATFLNQPPSTVARPGKPVPDGKRLLKNLLFDEPVNIGSPAPIYPTFNVAMIKSDHCRITIGAPGFSQRDISMNRERTLLIITGKRTVDTSYRMSSLCAASITGNPAAFFECIFDIGEHVQISRTAMENGLLEIDLINRLTASA</sequence>
<evidence type="ECO:0008006" key="4">
    <source>
        <dbReference type="Google" id="ProtNLM"/>
    </source>
</evidence>
<feature type="compositionally biased region" description="Polar residues" evidence="1">
    <location>
        <begin position="1"/>
        <end position="12"/>
    </location>
</feature>
<evidence type="ECO:0000313" key="2">
    <source>
        <dbReference type="EMBL" id="QJR82178.1"/>
    </source>
</evidence>
<proteinExistence type="predicted"/>
<dbReference type="Gene3D" id="2.60.40.790">
    <property type="match status" value="1"/>
</dbReference>
<keyword evidence="3" id="KW-1185">Reference proteome</keyword>